<dbReference type="RefSeq" id="WP_106358734.1">
    <property type="nucleotide sequence ID" value="NZ_PVTP01000011.1"/>
</dbReference>
<evidence type="ECO:0000313" key="2">
    <source>
        <dbReference type="Proteomes" id="UP000238007"/>
    </source>
</evidence>
<dbReference type="AlphaFoldDB" id="A0A2T0VVY6"/>
<dbReference type="InterPro" id="IPR035965">
    <property type="entry name" value="PAS-like_dom_sf"/>
</dbReference>
<comment type="caution">
    <text evidence="1">The sequence shown here is derived from an EMBL/GenBank/DDBJ whole genome shotgun (WGS) entry which is preliminary data.</text>
</comment>
<protein>
    <submittedName>
        <fullName evidence="1">PAS domain-containing protein</fullName>
    </submittedName>
</protein>
<sequence>MLLSLLDLAVIGISCATCVGVAFKSQQEIKKWRNAKQIDTARANNLPIFLFQDDELIDATPQAIALINEHRTDLSEFDTLMQMLGPHFPQLRGLAANPPSSKTRIDGVTATSIWVEICKTGGRLRIAINGAQEELTPHQSSTVTSDIRLSELAMLRELTQQSPQLIWQEADDGKLLWANQTYLKFIDQVHAPSDTVQAVWPSASIFPDLHDIPGAKGTSLRRLSVKLHDKSAEHWFDVTSVPHGDGFMHFATDANGIVRAEQERRSFKQTLGRTFAELSIGLAIFDKQRQLTTFNPAVLDLTKLKFDFLSSRPTLEAVLDKLRESRMLPEPKNYTSWRDQFTELEVAAKKGTYSETWALPDGQTYRVTGRPHPDGAFAFMFEDISAEVSLTRRFRSDIETSQAVLDSIPDAIAVFSSAGTLVISNQAYAELWQTNPALYHEQRALQTETKVWQQRCTATPIWSKIQNFTHQIGPREAWSDSTLLDDGRQLSCHANPIAGGKTLVRFTTAAKMNPVIQKLTMHDPAIRVRKR</sequence>
<dbReference type="SUPFAM" id="SSF55785">
    <property type="entry name" value="PYP-like sensor domain (PAS domain)"/>
    <property type="match status" value="2"/>
</dbReference>
<gene>
    <name evidence="1" type="ORF">CLV80_111112</name>
</gene>
<dbReference type="Pfam" id="PF12860">
    <property type="entry name" value="PAS_7"/>
    <property type="match status" value="1"/>
</dbReference>
<dbReference type="Proteomes" id="UP000238007">
    <property type="component" value="Unassembled WGS sequence"/>
</dbReference>
<proteinExistence type="predicted"/>
<accession>A0A2T0VVY6</accession>
<reference evidence="1 2" key="1">
    <citation type="submission" date="2018-03" db="EMBL/GenBank/DDBJ databases">
        <title>Genomic Encyclopedia of Archaeal and Bacterial Type Strains, Phase II (KMG-II): from individual species to whole genera.</title>
        <authorList>
            <person name="Goeker M."/>
        </authorList>
    </citation>
    <scope>NUCLEOTIDE SEQUENCE [LARGE SCALE GENOMIC DNA]</scope>
    <source>
        <strain evidence="1 2">DSM 101533</strain>
    </source>
</reference>
<dbReference type="OrthoDB" id="9797304at2"/>
<name>A0A2T0VVY6_9RHOB</name>
<evidence type="ECO:0000313" key="1">
    <source>
        <dbReference type="EMBL" id="PRY75761.1"/>
    </source>
</evidence>
<keyword evidence="2" id="KW-1185">Reference proteome</keyword>
<organism evidence="1 2">
    <name type="scientific">Yoonia maritima</name>
    <dbReference type="NCBI Taxonomy" id="1435347"/>
    <lineage>
        <taxon>Bacteria</taxon>
        <taxon>Pseudomonadati</taxon>
        <taxon>Pseudomonadota</taxon>
        <taxon>Alphaproteobacteria</taxon>
        <taxon>Rhodobacterales</taxon>
        <taxon>Paracoccaceae</taxon>
        <taxon>Yoonia</taxon>
    </lineage>
</organism>
<dbReference type="Gene3D" id="3.30.450.20">
    <property type="entry name" value="PAS domain"/>
    <property type="match status" value="2"/>
</dbReference>
<dbReference type="EMBL" id="PVTP01000011">
    <property type="protein sequence ID" value="PRY75761.1"/>
    <property type="molecule type" value="Genomic_DNA"/>
</dbReference>